<proteinExistence type="predicted"/>
<name>A0A3D9Z4D0_9HYPH</name>
<dbReference type="AlphaFoldDB" id="A0A3D9Z4D0"/>
<keyword evidence="1" id="KW-0378">Hydrolase</keyword>
<comment type="caution">
    <text evidence="3">The sequence shown here is derived from an EMBL/GenBank/DDBJ whole genome shotgun (WGS) entry which is preliminary data.</text>
</comment>
<dbReference type="Proteomes" id="UP000256900">
    <property type="component" value="Unassembled WGS sequence"/>
</dbReference>
<dbReference type="EMBL" id="QUMO01000001">
    <property type="protein sequence ID" value="REF89158.1"/>
    <property type="molecule type" value="Genomic_DNA"/>
</dbReference>
<feature type="domain" description="Isochorismatase-like" evidence="2">
    <location>
        <begin position="12"/>
        <end position="185"/>
    </location>
</feature>
<dbReference type="InterPro" id="IPR036380">
    <property type="entry name" value="Isochorismatase-like_sf"/>
</dbReference>
<dbReference type="PANTHER" id="PTHR43540">
    <property type="entry name" value="PEROXYUREIDOACRYLATE/UREIDOACRYLATE AMIDOHYDROLASE-RELATED"/>
    <property type="match status" value="1"/>
</dbReference>
<dbReference type="PANTHER" id="PTHR43540:SF7">
    <property type="entry name" value="ISOCHORISMATASE FAMILY PROTEIN YECD"/>
    <property type="match status" value="1"/>
</dbReference>
<sequence>MSERLLDPKTTSLVSIDLQHGIVGLPVGPHAAPDVVQRTAQIAEKLRAAGGTVIFVRVANLPDGSDALAPCVDIKVKAPTSRPADWSELVPALNREPNDIVITKRQWGAFYGTDLDLHLRRRRIQTLIVTGIATNIGVESTARDAYERGFDQIFVEDAMSALGDGHAYAVANIFPRIGRLRTTAELLAVI</sequence>
<protein>
    <submittedName>
        <fullName evidence="3">Nicotinamidase-related amidase</fullName>
    </submittedName>
</protein>
<dbReference type="RefSeq" id="WP_245411115.1">
    <property type="nucleotide sequence ID" value="NZ_CP025086.1"/>
</dbReference>
<gene>
    <name evidence="3" type="ORF">DES32_0373</name>
</gene>
<dbReference type="NCBIfam" id="NF008517">
    <property type="entry name" value="PRK11440.1"/>
    <property type="match status" value="1"/>
</dbReference>
<dbReference type="Gene3D" id="3.40.50.850">
    <property type="entry name" value="Isochorismatase-like"/>
    <property type="match status" value="1"/>
</dbReference>
<dbReference type="CDD" id="cd00431">
    <property type="entry name" value="cysteine_hydrolases"/>
    <property type="match status" value="1"/>
</dbReference>
<reference evidence="3 4" key="1">
    <citation type="submission" date="2018-08" db="EMBL/GenBank/DDBJ databases">
        <title>Genomic Encyclopedia of Type Strains, Phase IV (KMG-IV): sequencing the most valuable type-strain genomes for metagenomic binning, comparative biology and taxonomic classification.</title>
        <authorList>
            <person name="Goeker M."/>
        </authorList>
    </citation>
    <scope>NUCLEOTIDE SEQUENCE [LARGE SCALE GENOMIC DNA]</scope>
    <source>
        <strain evidence="3 4">BW863</strain>
    </source>
</reference>
<evidence type="ECO:0000256" key="1">
    <source>
        <dbReference type="ARBA" id="ARBA00022801"/>
    </source>
</evidence>
<accession>A0A3D9Z4D0</accession>
<organism evidence="3 4">
    <name type="scientific">Methylovirgula ligni</name>
    <dbReference type="NCBI Taxonomy" id="569860"/>
    <lineage>
        <taxon>Bacteria</taxon>
        <taxon>Pseudomonadati</taxon>
        <taxon>Pseudomonadota</taxon>
        <taxon>Alphaproteobacteria</taxon>
        <taxon>Hyphomicrobiales</taxon>
        <taxon>Beijerinckiaceae</taxon>
        <taxon>Methylovirgula</taxon>
    </lineage>
</organism>
<dbReference type="Pfam" id="PF00857">
    <property type="entry name" value="Isochorismatase"/>
    <property type="match status" value="1"/>
</dbReference>
<evidence type="ECO:0000313" key="4">
    <source>
        <dbReference type="Proteomes" id="UP000256900"/>
    </source>
</evidence>
<keyword evidence="4" id="KW-1185">Reference proteome</keyword>
<evidence type="ECO:0000259" key="2">
    <source>
        <dbReference type="Pfam" id="PF00857"/>
    </source>
</evidence>
<dbReference type="InterPro" id="IPR000868">
    <property type="entry name" value="Isochorismatase-like_dom"/>
</dbReference>
<dbReference type="InterPro" id="IPR050272">
    <property type="entry name" value="Isochorismatase-like_hydrls"/>
</dbReference>
<evidence type="ECO:0000313" key="3">
    <source>
        <dbReference type="EMBL" id="REF89158.1"/>
    </source>
</evidence>
<dbReference type="GO" id="GO:0016787">
    <property type="term" value="F:hydrolase activity"/>
    <property type="evidence" value="ECO:0007669"/>
    <property type="project" value="UniProtKB-KW"/>
</dbReference>
<dbReference type="SUPFAM" id="SSF52499">
    <property type="entry name" value="Isochorismatase-like hydrolases"/>
    <property type="match status" value="1"/>
</dbReference>